<evidence type="ECO:0000313" key="23">
    <source>
        <dbReference type="EMBL" id="MTU03414.1"/>
    </source>
</evidence>
<feature type="binding site" evidence="13">
    <location>
        <begin position="386"/>
        <end position="390"/>
    </location>
    <ligand>
        <name>IMP</name>
        <dbReference type="ChEBI" id="CHEBI:58053"/>
    </ligand>
</feature>
<dbReference type="PROSITE" id="PS00487">
    <property type="entry name" value="IMP_DH_GMP_RED"/>
    <property type="match status" value="1"/>
</dbReference>
<dbReference type="GO" id="GO:0000166">
    <property type="term" value="F:nucleotide binding"/>
    <property type="evidence" value="ECO:0007669"/>
    <property type="project" value="UniProtKB-UniRule"/>
</dbReference>
<feature type="binding site" evidence="15">
    <location>
        <begin position="249"/>
        <end position="251"/>
    </location>
    <ligand>
        <name>NAD(+)</name>
        <dbReference type="ChEBI" id="CHEBI:57540"/>
    </ligand>
</feature>
<proteinExistence type="inferred from homology"/>
<feature type="active site" description="Proton acceptor" evidence="13 14">
    <location>
        <position position="402"/>
    </location>
</feature>
<evidence type="ECO:0000256" key="10">
    <source>
        <dbReference type="ARBA" id="ARBA00023027"/>
    </source>
</evidence>
<dbReference type="Proteomes" id="UP000484547">
    <property type="component" value="Unassembled WGS sequence"/>
</dbReference>
<keyword evidence="9 13" id="KW-0560">Oxidoreductase</keyword>
<dbReference type="CDD" id="cd04601">
    <property type="entry name" value="CBS_pair_IMPDH"/>
    <property type="match status" value="1"/>
</dbReference>
<organism evidence="21">
    <name type="scientific">Phascolarctobacterium faecium</name>
    <dbReference type="NCBI Taxonomy" id="33025"/>
    <lineage>
        <taxon>Bacteria</taxon>
        <taxon>Bacillati</taxon>
        <taxon>Bacillota</taxon>
        <taxon>Negativicutes</taxon>
        <taxon>Acidaminococcales</taxon>
        <taxon>Acidaminococcaceae</taxon>
        <taxon>Phascolarctobacterium</taxon>
    </lineage>
</organism>
<evidence type="ECO:0000313" key="25">
    <source>
        <dbReference type="Proteomes" id="UP000484547"/>
    </source>
</evidence>
<feature type="domain" description="CBS" evidence="20">
    <location>
        <begin position="95"/>
        <end position="153"/>
    </location>
</feature>
<feature type="binding site" description="in other chain" evidence="13 16">
    <location>
        <position position="306"/>
    </location>
    <ligand>
        <name>K(+)</name>
        <dbReference type="ChEBI" id="CHEBI:29103"/>
        <note>ligand shared between two tetrameric partners</note>
    </ligand>
</feature>
<dbReference type="InterPro" id="IPR001093">
    <property type="entry name" value="IMP_DH_GMPRt"/>
</dbReference>
<dbReference type="InterPro" id="IPR000644">
    <property type="entry name" value="CBS_dom"/>
</dbReference>
<comment type="activity regulation">
    <text evidence="13">Mycophenolic acid (MPA) is a non-competitive inhibitor that prevents formation of the closed enzyme conformation by binding to the same site as the amobile flap. In contrast, mizoribine monophosphate (MZP) is a competitive inhibitor that induces the closed conformation. MPA is a potent inhibitor of mammalian IMPDHs but a poor inhibitor of the bacterial enzymes. MZP is a more potent inhibitor of bacterial IMPDH.</text>
</comment>
<evidence type="ECO:0000256" key="4">
    <source>
        <dbReference type="ARBA" id="ARBA00022723"/>
    </source>
</evidence>
<dbReference type="Pfam" id="PF00478">
    <property type="entry name" value="IMPDH"/>
    <property type="match status" value="1"/>
</dbReference>
<comment type="caution">
    <text evidence="21">The sequence shown here is derived from an EMBL/GenBank/DDBJ whole genome shotgun (WGS) entry which is preliminary data.</text>
</comment>
<dbReference type="EMBL" id="WNBM01000001">
    <property type="protein sequence ID" value="MTT75282.1"/>
    <property type="molecule type" value="Genomic_DNA"/>
</dbReference>
<evidence type="ECO:0000256" key="11">
    <source>
        <dbReference type="ARBA" id="ARBA00023122"/>
    </source>
</evidence>
<evidence type="ECO:0000256" key="6">
    <source>
        <dbReference type="ARBA" id="ARBA00022749"/>
    </source>
</evidence>
<accession>A0A3G9H874</accession>
<evidence type="ECO:0000256" key="15">
    <source>
        <dbReference type="PIRSR" id="PIRSR000130-3"/>
    </source>
</evidence>
<accession>R6J8C9</accession>
<evidence type="ECO:0000256" key="1">
    <source>
        <dbReference type="ARBA" id="ARBA00001958"/>
    </source>
</evidence>
<dbReference type="GO" id="GO:0046872">
    <property type="term" value="F:metal ion binding"/>
    <property type="evidence" value="ECO:0007669"/>
    <property type="project" value="UniProtKB-UniRule"/>
</dbReference>
<evidence type="ECO:0000313" key="22">
    <source>
        <dbReference type="EMBL" id="MTT75282.1"/>
    </source>
</evidence>
<keyword evidence="11 17" id="KW-0129">CBS domain</keyword>
<evidence type="ECO:0000256" key="3">
    <source>
        <dbReference type="ARBA" id="ARBA00011881"/>
    </source>
</evidence>
<dbReference type="GO" id="GO:0006183">
    <property type="term" value="P:GTP biosynthetic process"/>
    <property type="evidence" value="ECO:0007669"/>
    <property type="project" value="TreeGrafter"/>
</dbReference>
<dbReference type="SUPFAM" id="SSF51412">
    <property type="entry name" value="Inosine monophosphate dehydrogenase (IMPDH)"/>
    <property type="match status" value="1"/>
</dbReference>
<dbReference type="GO" id="GO:0003938">
    <property type="term" value="F:IMP dehydrogenase activity"/>
    <property type="evidence" value="ECO:0007669"/>
    <property type="project" value="UniProtKB-UniRule"/>
</dbReference>
<dbReference type="InterPro" id="IPR046342">
    <property type="entry name" value="CBS_dom_sf"/>
</dbReference>
<dbReference type="PIRSF" id="PIRSF000130">
    <property type="entry name" value="IMPDH"/>
    <property type="match status" value="1"/>
</dbReference>
<dbReference type="RefSeq" id="WP_021718463.1">
    <property type="nucleotide sequence ID" value="NZ_AP019004.1"/>
</dbReference>
<evidence type="ECO:0000256" key="13">
    <source>
        <dbReference type="HAMAP-Rule" id="MF_01964"/>
    </source>
</evidence>
<name>A0A3G9H874_9FIRM</name>
<keyword evidence="7 13" id="KW-0658">Purine biosynthesis</keyword>
<dbReference type="SUPFAM" id="SSF54631">
    <property type="entry name" value="CBS-domain pair"/>
    <property type="match status" value="1"/>
</dbReference>
<evidence type="ECO:0000256" key="8">
    <source>
        <dbReference type="ARBA" id="ARBA00022958"/>
    </source>
</evidence>
<evidence type="ECO:0000313" key="24">
    <source>
        <dbReference type="Proteomes" id="UP000443070"/>
    </source>
</evidence>
<comment type="caution">
    <text evidence="13">Lacks conserved residue(s) required for the propagation of feature annotation.</text>
</comment>
<dbReference type="InterPro" id="IPR015875">
    <property type="entry name" value="IMP_DH/GMP_Rdtase_CS"/>
</dbReference>
<evidence type="ECO:0000256" key="18">
    <source>
        <dbReference type="RuleBase" id="RU003927"/>
    </source>
</evidence>
<evidence type="ECO:0000256" key="9">
    <source>
        <dbReference type="ARBA" id="ARBA00023002"/>
    </source>
</evidence>
<feature type="binding site" evidence="13">
    <location>
        <begin position="339"/>
        <end position="341"/>
    </location>
    <ligand>
        <name>IMP</name>
        <dbReference type="ChEBI" id="CHEBI:58053"/>
    </ligand>
</feature>
<feature type="active site" description="Thioimidate intermediate" evidence="13 14">
    <location>
        <position position="306"/>
    </location>
</feature>
<dbReference type="InterPro" id="IPR013785">
    <property type="entry name" value="Aldolase_TIM"/>
</dbReference>
<evidence type="ECO:0000256" key="14">
    <source>
        <dbReference type="PIRSR" id="PIRSR000130-1"/>
    </source>
</evidence>
<feature type="binding site" description="in other chain" evidence="13 16">
    <location>
        <position position="301"/>
    </location>
    <ligand>
        <name>K(+)</name>
        <dbReference type="ChEBI" id="CHEBI:29103"/>
        <note>ligand shared between two tetrameric partners</note>
    </ligand>
</feature>
<dbReference type="NCBIfam" id="TIGR01302">
    <property type="entry name" value="IMP_dehydrog"/>
    <property type="match status" value="1"/>
</dbReference>
<dbReference type="Gene3D" id="3.20.20.70">
    <property type="entry name" value="Aldolase class I"/>
    <property type="match status" value="1"/>
</dbReference>
<dbReference type="HAMAP" id="MF_01964">
    <property type="entry name" value="IMPDH"/>
    <property type="match status" value="1"/>
</dbReference>
<comment type="cofactor">
    <cofactor evidence="1 13">
        <name>K(+)</name>
        <dbReference type="ChEBI" id="CHEBI:29103"/>
    </cofactor>
</comment>
<feature type="binding site" evidence="13">
    <location>
        <position position="249"/>
    </location>
    <ligand>
        <name>NAD(+)</name>
        <dbReference type="ChEBI" id="CHEBI:57540"/>
    </ligand>
</feature>
<dbReference type="SMART" id="SM00116">
    <property type="entry name" value="CBS"/>
    <property type="match status" value="2"/>
</dbReference>
<keyword evidence="10 13" id="KW-0520">NAD</keyword>
<dbReference type="UniPathway" id="UPA00601">
    <property type="reaction ID" value="UER00295"/>
</dbReference>
<comment type="catalytic activity">
    <reaction evidence="12 13 19">
        <text>IMP + NAD(+) + H2O = XMP + NADH + H(+)</text>
        <dbReference type="Rhea" id="RHEA:11708"/>
        <dbReference type="ChEBI" id="CHEBI:15377"/>
        <dbReference type="ChEBI" id="CHEBI:15378"/>
        <dbReference type="ChEBI" id="CHEBI:57464"/>
        <dbReference type="ChEBI" id="CHEBI:57540"/>
        <dbReference type="ChEBI" id="CHEBI:57945"/>
        <dbReference type="ChEBI" id="CHEBI:58053"/>
        <dbReference type="EC" id="1.1.1.205"/>
    </reaction>
</comment>
<feature type="binding site" evidence="13">
    <location>
        <position position="469"/>
    </location>
    <ligand>
        <name>K(+)</name>
        <dbReference type="ChEBI" id="CHEBI:29103"/>
        <note>ligand shared between two tetrameric partners</note>
    </ligand>
</feature>
<feature type="binding site" description="in other chain" evidence="13 16">
    <location>
        <position position="303"/>
    </location>
    <ligand>
        <name>K(+)</name>
        <dbReference type="ChEBI" id="CHEBI:29103"/>
        <note>ligand shared between two tetrameric partners</note>
    </ligand>
</feature>
<keyword evidence="4 13" id="KW-0479">Metal-binding</keyword>
<sequence length="485" mass="51771">MRTDKFAKEGLTFDDVLLVPAESDVLPRDVDVSTYLTKNIKLNIPLISSGMDTVTESKMAIAIAREGGLGVIHKNLTIEEQAGEVAKVKRSEHGIIVDPLFLAPDNILADAVKMMEHYHISGVPICDPDGKLQGIITNRDLRFETNLNKQIKECMIGEGLVTAPVGTSLEEAKKLLREHRIEKLPLVDSEGYLKGLITISDIEKAKMYPNACKDSDGRLRVAAAVGVGADMMERASALVNAKVDVIVIDTAHGHSHGVLNSVRQLREAFPELNIIAGNVATGAATEALIKCGVDAVKVGIGPGSICTTRVVAGIGVPQITAINDCALVARQYGIPIIADGGIKYSGDIAKAIAAGANVVMIGGLLAGTEESPGETIIYQGRSYKVYRGMGSLGAMERGSKDRYFQENADKLVPEGIEGRVPFKGLAAETIFQLVGGLRAGMGYCGAKDIEEMITKTQFIRMTGAGLKESHPHDVIITKEAPNYSL</sequence>
<dbReference type="PANTHER" id="PTHR11911">
    <property type="entry name" value="INOSINE-5-MONOPHOSPHATE DEHYDROGENASE RELATED"/>
    <property type="match status" value="1"/>
</dbReference>
<evidence type="ECO:0000256" key="7">
    <source>
        <dbReference type="ARBA" id="ARBA00022755"/>
    </source>
</evidence>
<keyword evidence="8 13" id="KW-0630">Potassium</keyword>
<comment type="subunit">
    <text evidence="3 13">Homotetramer.</text>
</comment>
<evidence type="ECO:0000256" key="2">
    <source>
        <dbReference type="ARBA" id="ARBA00005502"/>
    </source>
</evidence>
<comment type="pathway">
    <text evidence="13 19">Purine metabolism; XMP biosynthesis via de novo pathway; XMP from IMP: step 1/1.</text>
</comment>
<dbReference type="CDD" id="cd00381">
    <property type="entry name" value="IMPDH"/>
    <property type="match status" value="1"/>
</dbReference>
<evidence type="ECO:0000256" key="19">
    <source>
        <dbReference type="RuleBase" id="RU003928"/>
    </source>
</evidence>
<dbReference type="Pfam" id="PF00571">
    <property type="entry name" value="CBS"/>
    <property type="match status" value="2"/>
</dbReference>
<dbReference type="SMART" id="SM01240">
    <property type="entry name" value="IMPDH"/>
    <property type="match status" value="1"/>
</dbReference>
<feature type="binding site" evidence="13">
    <location>
        <begin position="362"/>
        <end position="363"/>
    </location>
    <ligand>
        <name>IMP</name>
        <dbReference type="ChEBI" id="CHEBI:58053"/>
    </ligand>
</feature>
<dbReference type="PROSITE" id="PS51371">
    <property type="entry name" value="CBS"/>
    <property type="match status" value="2"/>
</dbReference>
<dbReference type="EMBL" id="CBDS010000087">
    <property type="protein sequence ID" value="CDB46507.1"/>
    <property type="molecule type" value="Genomic_DNA"/>
</dbReference>
<evidence type="ECO:0000256" key="5">
    <source>
        <dbReference type="ARBA" id="ARBA00022737"/>
    </source>
</evidence>
<feature type="binding site" evidence="13">
    <location>
        <position position="468"/>
    </location>
    <ligand>
        <name>K(+)</name>
        <dbReference type="ChEBI" id="CHEBI:29103"/>
        <note>ligand shared between two tetrameric partners</note>
    </ligand>
</feature>
<keyword evidence="6 13" id="KW-0332">GMP biosynthesis</keyword>
<comment type="similarity">
    <text evidence="2 13 18">Belongs to the IMPDH/GMPR family.</text>
</comment>
<reference evidence="24 25" key="2">
    <citation type="journal article" date="2019" name="Nat. Med.">
        <title>A library of human gut bacterial isolates paired with longitudinal multiomics data enables mechanistic microbiome research.</title>
        <authorList>
            <person name="Poyet M."/>
            <person name="Groussin M."/>
            <person name="Gibbons S.M."/>
            <person name="Avila-Pacheco J."/>
            <person name="Jiang X."/>
            <person name="Kearney S.M."/>
            <person name="Perrotta A.R."/>
            <person name="Berdy B."/>
            <person name="Zhao S."/>
            <person name="Lieberman T.D."/>
            <person name="Swanson P.K."/>
            <person name="Smith M."/>
            <person name="Roesemann S."/>
            <person name="Alexander J.E."/>
            <person name="Rich S.A."/>
            <person name="Livny J."/>
            <person name="Vlamakis H."/>
            <person name="Clish C."/>
            <person name="Bullock K."/>
            <person name="Deik A."/>
            <person name="Scott J."/>
            <person name="Pierce K.A."/>
            <person name="Xavier R.J."/>
            <person name="Alm E.J."/>
        </authorList>
    </citation>
    <scope>NUCLEOTIDE SEQUENCE [LARGE SCALE GENOMIC DNA]</scope>
    <source>
        <strain evidence="22 25">BIOML-A13</strain>
        <strain evidence="23 24">BIOML-A3</strain>
    </source>
</reference>
<dbReference type="FunFam" id="3.20.20.70:FF:000003">
    <property type="entry name" value="GMP reductase"/>
    <property type="match status" value="1"/>
</dbReference>
<dbReference type="InterPro" id="IPR005990">
    <property type="entry name" value="IMP_DH"/>
</dbReference>
<evidence type="ECO:0000259" key="20">
    <source>
        <dbReference type="PROSITE" id="PS51371"/>
    </source>
</evidence>
<evidence type="ECO:0000313" key="21">
    <source>
        <dbReference type="EMBL" id="CDB46507.1"/>
    </source>
</evidence>
<keyword evidence="5" id="KW-0677">Repeat</keyword>
<dbReference type="AlphaFoldDB" id="A0A3G9H874"/>
<dbReference type="PANTHER" id="PTHR11911:SF111">
    <property type="entry name" value="INOSINE-5'-MONOPHOSPHATE DEHYDROGENASE"/>
    <property type="match status" value="1"/>
</dbReference>
<dbReference type="OrthoDB" id="9805398at2"/>
<protein>
    <recommendedName>
        <fullName evidence="13 19">Inosine-5'-monophosphate dehydrogenase</fullName>
        <shortName evidence="13">IMP dehydrogenase</shortName>
        <shortName evidence="13">IMPD</shortName>
        <shortName evidence="13">IMPDH</shortName>
        <ecNumber evidence="13 19">1.1.1.205</ecNumber>
    </recommendedName>
</protein>
<comment type="function">
    <text evidence="13">Catalyzes the conversion of inosine 5'-phosphate (IMP) to xanthosine 5'-phosphate (XMP), the first committed and rate-limiting step in the de novo synthesis of guanine nucleotides, and therefore plays an important role in the regulation of cell growth.</text>
</comment>
<dbReference type="GO" id="GO:0006177">
    <property type="term" value="P:GMP biosynthetic process"/>
    <property type="evidence" value="ECO:0007669"/>
    <property type="project" value="UniProtKB-UniRule"/>
</dbReference>
<feature type="binding site" evidence="13">
    <location>
        <position position="414"/>
    </location>
    <ligand>
        <name>IMP</name>
        <dbReference type="ChEBI" id="CHEBI:58053"/>
    </ligand>
</feature>
<gene>
    <name evidence="13 22" type="primary">guaB</name>
    <name evidence="21" type="ORF">BN533_01563</name>
    <name evidence="22" type="ORF">GMD11_03225</name>
    <name evidence="23" type="ORF">GMD18_03225</name>
</gene>
<feature type="binding site" evidence="13 15">
    <location>
        <begin position="299"/>
        <end position="301"/>
    </location>
    <ligand>
        <name>NAD(+)</name>
        <dbReference type="ChEBI" id="CHEBI:57540"/>
    </ligand>
</feature>
<feature type="binding site" evidence="13">
    <location>
        <position position="304"/>
    </location>
    <ligand>
        <name>IMP</name>
        <dbReference type="ChEBI" id="CHEBI:58053"/>
    </ligand>
</feature>
<evidence type="ECO:0000256" key="17">
    <source>
        <dbReference type="PROSITE-ProRule" id="PRU00703"/>
    </source>
</evidence>
<dbReference type="EC" id="1.1.1.205" evidence="13 19"/>
<dbReference type="Proteomes" id="UP000443070">
    <property type="component" value="Unassembled WGS sequence"/>
</dbReference>
<keyword evidence="24" id="KW-1185">Reference proteome</keyword>
<dbReference type="GeneID" id="49407291"/>
<feature type="binding site" evidence="13">
    <location>
        <position position="470"/>
    </location>
    <ligand>
        <name>K(+)</name>
        <dbReference type="ChEBI" id="CHEBI:29103"/>
        <note>ligand shared between two tetrameric partners</note>
    </ligand>
</feature>
<dbReference type="EMBL" id="WNBW01000001">
    <property type="protein sequence ID" value="MTU03414.1"/>
    <property type="molecule type" value="Genomic_DNA"/>
</dbReference>
<evidence type="ECO:0000256" key="16">
    <source>
        <dbReference type="PIRSR" id="PIRSR000130-4"/>
    </source>
</evidence>
<reference evidence="21" key="1">
    <citation type="submission" date="2012-11" db="EMBL/GenBank/DDBJ databases">
        <title>Dependencies among metagenomic species, viruses, plasmids and units of genetic variation.</title>
        <authorList>
            <person name="Nielsen H.B."/>
            <person name="Almeida M."/>
            <person name="Juncker A.S."/>
            <person name="Rasmussen S."/>
            <person name="Li J."/>
            <person name="Sunagawa S."/>
            <person name="Plichta D."/>
            <person name="Gautier L."/>
            <person name="Le Chatelier E."/>
            <person name="Peletier E."/>
            <person name="Bonde I."/>
            <person name="Nielsen T."/>
            <person name="Manichanh C."/>
            <person name="Arumugam M."/>
            <person name="Batto J."/>
            <person name="Santos M.B.Q.D."/>
            <person name="Blom N."/>
            <person name="Borruel N."/>
            <person name="Burgdorf K.S."/>
            <person name="Boumezbeur F."/>
            <person name="Casellas F."/>
            <person name="Dore J."/>
            <person name="Guarner F."/>
            <person name="Hansen T."/>
            <person name="Hildebrand F."/>
            <person name="Kaas R.S."/>
            <person name="Kennedy S."/>
            <person name="Kristiansen K."/>
            <person name="Kultima J.R."/>
            <person name="Leonard P."/>
            <person name="Levenez F."/>
            <person name="Lund O."/>
            <person name="Moumen B."/>
            <person name="Le Paslier D."/>
            <person name="Pons N."/>
            <person name="Pedersen O."/>
            <person name="Prifti E."/>
            <person name="Qin J."/>
            <person name="Raes J."/>
            <person name="Tap J."/>
            <person name="Tims S."/>
            <person name="Ussery D.W."/>
            <person name="Yamada T."/>
            <person name="MetaHit consortium"/>
            <person name="Renault P."/>
            <person name="Sicheritz-Ponten T."/>
            <person name="Bork P."/>
            <person name="Wang J."/>
            <person name="Brunak S."/>
            <person name="Ehrlich S.D."/>
        </authorList>
    </citation>
    <scope>NUCLEOTIDE SEQUENCE [LARGE SCALE GENOMIC DNA]</scope>
</reference>
<evidence type="ECO:0000256" key="12">
    <source>
        <dbReference type="ARBA" id="ARBA00048028"/>
    </source>
</evidence>
<feature type="domain" description="CBS" evidence="20">
    <location>
        <begin position="155"/>
        <end position="215"/>
    </location>
</feature>